<dbReference type="InterPro" id="IPR050202">
    <property type="entry name" value="Cyt/Deoxycyt_deaminase"/>
</dbReference>
<dbReference type="GO" id="GO:0055086">
    <property type="term" value="P:nucleobase-containing small molecule metabolic process"/>
    <property type="evidence" value="ECO:0007669"/>
    <property type="project" value="UniProtKB-ARBA"/>
</dbReference>
<evidence type="ECO:0000256" key="2">
    <source>
        <dbReference type="ARBA" id="ARBA00003949"/>
    </source>
</evidence>
<dbReference type="PANTHER" id="PTHR11644">
    <property type="entry name" value="CYTIDINE DEAMINASE"/>
    <property type="match status" value="1"/>
</dbReference>
<dbReference type="PROSITE" id="PS00903">
    <property type="entry name" value="CYT_DCMP_DEAMINASES_1"/>
    <property type="match status" value="1"/>
</dbReference>
<comment type="cofactor">
    <cofactor evidence="1 11">
        <name>Zn(2+)</name>
        <dbReference type="ChEBI" id="CHEBI:29105"/>
    </cofactor>
</comment>
<evidence type="ECO:0000256" key="8">
    <source>
        <dbReference type="ARBA" id="ARBA00032005"/>
    </source>
</evidence>
<evidence type="ECO:0000313" key="13">
    <source>
        <dbReference type="EMBL" id="GEM07700.1"/>
    </source>
</evidence>
<dbReference type="Gene3D" id="3.40.140.10">
    <property type="entry name" value="Cytidine Deaminase, domain 2"/>
    <property type="match status" value="1"/>
</dbReference>
<dbReference type="CDD" id="cd01283">
    <property type="entry name" value="cytidine_deaminase"/>
    <property type="match status" value="1"/>
</dbReference>
<evidence type="ECO:0000256" key="11">
    <source>
        <dbReference type="PIRSR" id="PIRSR606262-3"/>
    </source>
</evidence>
<dbReference type="NCBIfam" id="TIGR01354">
    <property type="entry name" value="cyt_deam_tetra"/>
    <property type="match status" value="1"/>
</dbReference>
<name>A0A511KBE5_RHOTO</name>
<feature type="binding site" evidence="11">
    <location>
        <position position="97"/>
    </location>
    <ligand>
        <name>Zn(2+)</name>
        <dbReference type="ChEBI" id="CHEBI:29105"/>
        <note>catalytic</note>
    </ligand>
</feature>
<organism evidence="13 14">
    <name type="scientific">Rhodotorula toruloides</name>
    <name type="common">Yeast</name>
    <name type="synonym">Rhodosporidium toruloides</name>
    <dbReference type="NCBI Taxonomy" id="5286"/>
    <lineage>
        <taxon>Eukaryota</taxon>
        <taxon>Fungi</taxon>
        <taxon>Dikarya</taxon>
        <taxon>Basidiomycota</taxon>
        <taxon>Pucciniomycotina</taxon>
        <taxon>Microbotryomycetes</taxon>
        <taxon>Sporidiobolales</taxon>
        <taxon>Sporidiobolaceae</taxon>
        <taxon>Rhodotorula</taxon>
    </lineage>
</organism>
<feature type="active site" description="Proton donor" evidence="10">
    <location>
        <position position="66"/>
    </location>
</feature>
<dbReference type="Pfam" id="PF00383">
    <property type="entry name" value="dCMP_cyt_deam_1"/>
    <property type="match status" value="1"/>
</dbReference>
<dbReference type="GO" id="GO:0072527">
    <property type="term" value="P:pyrimidine-containing compound metabolic process"/>
    <property type="evidence" value="ECO:0007669"/>
    <property type="project" value="UniProtKB-ARBA"/>
</dbReference>
<evidence type="ECO:0000256" key="4">
    <source>
        <dbReference type="ARBA" id="ARBA00012783"/>
    </source>
</evidence>
<evidence type="ECO:0000259" key="12">
    <source>
        <dbReference type="PROSITE" id="PS51747"/>
    </source>
</evidence>
<dbReference type="PROSITE" id="PS51747">
    <property type="entry name" value="CYT_DCMP_DEAMINASES_2"/>
    <property type="match status" value="1"/>
</dbReference>
<evidence type="ECO:0000256" key="6">
    <source>
        <dbReference type="ARBA" id="ARBA00022801"/>
    </source>
</evidence>
<evidence type="ECO:0000256" key="7">
    <source>
        <dbReference type="ARBA" id="ARBA00022833"/>
    </source>
</evidence>
<keyword evidence="5 11" id="KW-0479">Metal-binding</keyword>
<dbReference type="GO" id="GO:0004126">
    <property type="term" value="F:cytidine deaminase activity"/>
    <property type="evidence" value="ECO:0007669"/>
    <property type="project" value="UniProtKB-EC"/>
</dbReference>
<comment type="catalytic activity">
    <reaction evidence="9">
        <text>cytidine + H2O + H(+) = uridine + NH4(+)</text>
        <dbReference type="Rhea" id="RHEA:16069"/>
        <dbReference type="ChEBI" id="CHEBI:15377"/>
        <dbReference type="ChEBI" id="CHEBI:15378"/>
        <dbReference type="ChEBI" id="CHEBI:16704"/>
        <dbReference type="ChEBI" id="CHEBI:17562"/>
        <dbReference type="ChEBI" id="CHEBI:28938"/>
        <dbReference type="EC" id="3.5.4.5"/>
    </reaction>
</comment>
<evidence type="ECO:0000256" key="9">
    <source>
        <dbReference type="ARBA" id="ARBA00049558"/>
    </source>
</evidence>
<dbReference type="GO" id="GO:0005829">
    <property type="term" value="C:cytosol"/>
    <property type="evidence" value="ECO:0007669"/>
    <property type="project" value="TreeGrafter"/>
</dbReference>
<keyword evidence="6" id="KW-0378">Hydrolase</keyword>
<dbReference type="GO" id="GO:0042802">
    <property type="term" value="F:identical protein binding"/>
    <property type="evidence" value="ECO:0007669"/>
    <property type="project" value="UniProtKB-ARBA"/>
</dbReference>
<dbReference type="EC" id="3.5.4.5" evidence="4"/>
<gene>
    <name evidence="13" type="ORF">Rt10032_c03g1717</name>
</gene>
<dbReference type="InterPro" id="IPR016192">
    <property type="entry name" value="APOBEC/CMP_deaminase_Zn-bd"/>
</dbReference>
<evidence type="ECO:0000256" key="3">
    <source>
        <dbReference type="ARBA" id="ARBA00006576"/>
    </source>
</evidence>
<dbReference type="GO" id="GO:0008270">
    <property type="term" value="F:zinc ion binding"/>
    <property type="evidence" value="ECO:0007669"/>
    <property type="project" value="InterPro"/>
</dbReference>
<dbReference type="Proteomes" id="UP000321518">
    <property type="component" value="Unassembled WGS sequence"/>
</dbReference>
<dbReference type="InterPro" id="IPR002125">
    <property type="entry name" value="CMP_dCMP_dom"/>
</dbReference>
<evidence type="ECO:0000256" key="10">
    <source>
        <dbReference type="PIRSR" id="PIRSR606262-1"/>
    </source>
</evidence>
<reference evidence="13 14" key="1">
    <citation type="submission" date="2019-07" db="EMBL/GenBank/DDBJ databases">
        <title>Rhodotorula toruloides NBRC10032 genome sequencing.</title>
        <authorList>
            <person name="Shida Y."/>
            <person name="Takaku H."/>
            <person name="Ogasawara W."/>
            <person name="Mori K."/>
        </authorList>
    </citation>
    <scope>NUCLEOTIDE SEQUENCE [LARGE SCALE GENOMIC DNA]</scope>
    <source>
        <strain evidence="13 14">NBRC10032</strain>
    </source>
</reference>
<comment type="similarity">
    <text evidence="3">Belongs to the cytidine and deoxycytidylate deaminase family.</text>
</comment>
<evidence type="ECO:0000256" key="5">
    <source>
        <dbReference type="ARBA" id="ARBA00022723"/>
    </source>
</evidence>
<dbReference type="OrthoDB" id="414540at2759"/>
<dbReference type="InterPro" id="IPR006262">
    <property type="entry name" value="Cyt_deam_tetra"/>
</dbReference>
<feature type="domain" description="CMP/dCMP-type deaminase" evidence="12">
    <location>
        <begin position="12"/>
        <end position="128"/>
    </location>
</feature>
<accession>A0A511KBE5</accession>
<dbReference type="InterPro" id="IPR016193">
    <property type="entry name" value="Cytidine_deaminase-like"/>
</dbReference>
<dbReference type="SUPFAM" id="SSF53927">
    <property type="entry name" value="Cytidine deaminase-like"/>
    <property type="match status" value="1"/>
</dbReference>
<feature type="binding site" evidence="11">
    <location>
        <position position="100"/>
    </location>
    <ligand>
        <name>Zn(2+)</name>
        <dbReference type="ChEBI" id="CHEBI:29105"/>
        <note>catalytic</note>
    </ligand>
</feature>
<dbReference type="NCBIfam" id="NF004064">
    <property type="entry name" value="PRK05578.1"/>
    <property type="match status" value="1"/>
</dbReference>
<evidence type="ECO:0000256" key="1">
    <source>
        <dbReference type="ARBA" id="ARBA00001947"/>
    </source>
</evidence>
<sequence>MVAYAPLPLSPSNRKTLISSALSARDSSYSPYSSFRVGACLLTEEGEFVKGANVECASHGGAICAERTAIVKGVSEGKRKFVALAVTSDVNGMVSPCGICRQVLREFCPLEMPVLLIPSSYVEGKTPTKTATEAEGADTQDTVVETTMGEVCSAPLARLAFVADDACISRSSTRLVRFCAAPPISPPLLVFHFSLSLDTQLLPLSFGPEDLRKPRPGAGEGKA</sequence>
<dbReference type="AlphaFoldDB" id="A0A511KBE5"/>
<protein>
    <recommendedName>
        <fullName evidence="4">cytidine deaminase</fullName>
        <ecNumber evidence="4">3.5.4.5</ecNumber>
    </recommendedName>
    <alternativeName>
        <fullName evidence="8">Cytidine aminohydrolase</fullName>
    </alternativeName>
</protein>
<comment type="function">
    <text evidence="2">This enzyme scavenges exogenous and endogenous cytidine and 2'-deoxycytidine for UMP synthesis.</text>
</comment>
<dbReference type="EMBL" id="BJWK01000003">
    <property type="protein sequence ID" value="GEM07700.1"/>
    <property type="molecule type" value="Genomic_DNA"/>
</dbReference>
<dbReference type="FunFam" id="3.40.140.10:FF:000008">
    <property type="entry name" value="Cytidine deaminase"/>
    <property type="match status" value="1"/>
</dbReference>
<evidence type="ECO:0000313" key="14">
    <source>
        <dbReference type="Proteomes" id="UP000321518"/>
    </source>
</evidence>
<keyword evidence="7 11" id="KW-0862">Zinc</keyword>
<proteinExistence type="inferred from homology"/>
<comment type="caution">
    <text evidence="13">The sequence shown here is derived from an EMBL/GenBank/DDBJ whole genome shotgun (WGS) entry which is preliminary data.</text>
</comment>
<dbReference type="PANTHER" id="PTHR11644:SF2">
    <property type="entry name" value="CYTIDINE DEAMINASE"/>
    <property type="match status" value="1"/>
</dbReference>
<feature type="binding site" evidence="11">
    <location>
        <position position="64"/>
    </location>
    <ligand>
        <name>Zn(2+)</name>
        <dbReference type="ChEBI" id="CHEBI:29105"/>
        <note>catalytic</note>
    </ligand>
</feature>